<dbReference type="GO" id="GO:0008324">
    <property type="term" value="F:monoatomic cation transmembrane transporter activity"/>
    <property type="evidence" value="ECO:0007669"/>
    <property type="project" value="InterPro"/>
</dbReference>
<dbReference type="AlphaFoldDB" id="A0A1D9MMD7"/>
<evidence type="ECO:0000256" key="2">
    <source>
        <dbReference type="ARBA" id="ARBA00022448"/>
    </source>
</evidence>
<name>A0A1D9MMD7_9ACTO</name>
<dbReference type="Pfam" id="PF02386">
    <property type="entry name" value="TrkH"/>
    <property type="match status" value="1"/>
</dbReference>
<keyword evidence="7 8" id="KW-0472">Membrane</keyword>
<keyword evidence="6" id="KW-0406">Ion transport</keyword>
<feature type="transmembrane region" description="Helical" evidence="8">
    <location>
        <begin position="57"/>
        <end position="76"/>
    </location>
</feature>
<feature type="transmembrane region" description="Helical" evidence="8">
    <location>
        <begin position="311"/>
        <end position="339"/>
    </location>
</feature>
<dbReference type="PANTHER" id="PTHR32024">
    <property type="entry name" value="TRK SYSTEM POTASSIUM UPTAKE PROTEIN TRKG-RELATED"/>
    <property type="match status" value="1"/>
</dbReference>
<keyword evidence="10" id="KW-1185">Reference proteome</keyword>
<accession>A0A1D9MMD7</accession>
<feature type="transmembrane region" description="Helical" evidence="8">
    <location>
        <begin position="360"/>
        <end position="382"/>
    </location>
</feature>
<sequence length="460" mass="49248">MPGTNPTLSERFRAYLDSVARNSPARLALAVFASFILIITFLLMLPISTVSGEVPSFIDALFTATSAVCVTGLSVQDTITYWTVFGQAAIALGISVGGLGIMTLSSVLAMVVARRIGLAQRMLAASERKFESLGDLATMLRAVIIIVAIAEGILFLVFFPRFLTMGESTLMAAWHATFMAISTFNNAGFETIQNGLGSRVTDWWMLTPIALGTAVGAIGFPVIHDIWVHRQRPDKWSLHTKLTLTTYLTLAVLSGSLITIFEWNNPATVGGLDGSATMANALLSAFNNRSTGLSALDVSAMNRSTWLLEDIFMFIGGGSGSTSGGIKVTTFAVLILAFVAEARGNRDIEAFKRKISIDTVRVAVSIALIGTITIVVAVLALMNITDYSTDQLVFESISAFGTVGLSTGICMDPNLATAPKYIFTILMFAGRTGTMTVAAALAMRQHSRLYYYPQENPAIG</sequence>
<dbReference type="KEGG" id="avu:BK816_07600"/>
<feature type="transmembrane region" description="Helical" evidence="8">
    <location>
        <begin position="133"/>
        <end position="159"/>
    </location>
</feature>
<dbReference type="GO" id="GO:0030001">
    <property type="term" value="P:metal ion transport"/>
    <property type="evidence" value="ECO:0007669"/>
    <property type="project" value="UniProtKB-ARBA"/>
</dbReference>
<evidence type="ECO:0000256" key="8">
    <source>
        <dbReference type="SAM" id="Phobius"/>
    </source>
</evidence>
<evidence type="ECO:0000256" key="3">
    <source>
        <dbReference type="ARBA" id="ARBA00022475"/>
    </source>
</evidence>
<feature type="transmembrane region" description="Helical" evidence="8">
    <location>
        <begin position="25"/>
        <end position="45"/>
    </location>
</feature>
<organism evidence="9 10">
    <name type="scientific">Boudabousia tangfeifanii</name>
    <dbReference type="NCBI Taxonomy" id="1912795"/>
    <lineage>
        <taxon>Bacteria</taxon>
        <taxon>Bacillati</taxon>
        <taxon>Actinomycetota</taxon>
        <taxon>Actinomycetes</taxon>
        <taxon>Actinomycetales</taxon>
        <taxon>Actinomycetaceae</taxon>
        <taxon>Boudabousia</taxon>
    </lineage>
</organism>
<keyword evidence="4 8" id="KW-0812">Transmembrane</keyword>
<feature type="transmembrane region" description="Helical" evidence="8">
    <location>
        <begin position="203"/>
        <end position="223"/>
    </location>
</feature>
<keyword evidence="3" id="KW-1003">Cell membrane</keyword>
<evidence type="ECO:0000313" key="9">
    <source>
        <dbReference type="EMBL" id="AOZ73531.1"/>
    </source>
</evidence>
<proteinExistence type="predicted"/>
<dbReference type="PANTHER" id="PTHR32024:SF1">
    <property type="entry name" value="KTR SYSTEM POTASSIUM UPTAKE PROTEIN B"/>
    <property type="match status" value="1"/>
</dbReference>
<evidence type="ECO:0000256" key="6">
    <source>
        <dbReference type="ARBA" id="ARBA00023065"/>
    </source>
</evidence>
<dbReference type="GO" id="GO:0005886">
    <property type="term" value="C:plasma membrane"/>
    <property type="evidence" value="ECO:0007669"/>
    <property type="project" value="UniProtKB-SubCell"/>
</dbReference>
<reference evidence="9 10" key="1">
    <citation type="submission" date="2016-10" db="EMBL/GenBank/DDBJ databases">
        <title>Actinomyces aegypiusis sp. nov., isolated from the Aegypius monachus in Qinghai Tibet Plateau China.</title>
        <authorList>
            <person name="Wang Y."/>
        </authorList>
    </citation>
    <scope>NUCLEOTIDE SEQUENCE [LARGE SCALE GENOMIC DNA]</scope>
    <source>
        <strain evidence="9 10">VUL4_3</strain>
    </source>
</reference>
<feature type="transmembrane region" description="Helical" evidence="8">
    <location>
        <begin position="421"/>
        <end position="442"/>
    </location>
</feature>
<protein>
    <submittedName>
        <fullName evidence="9">Potassium transporter Trk</fullName>
    </submittedName>
</protein>
<evidence type="ECO:0000256" key="1">
    <source>
        <dbReference type="ARBA" id="ARBA00004651"/>
    </source>
</evidence>
<comment type="subcellular location">
    <subcellularLocation>
        <location evidence="1">Cell membrane</location>
        <topology evidence="1">Multi-pass membrane protein</topology>
    </subcellularLocation>
</comment>
<dbReference type="InterPro" id="IPR003445">
    <property type="entry name" value="Cat_transpt"/>
</dbReference>
<gene>
    <name evidence="9" type="ORF">BK816_07600</name>
</gene>
<keyword evidence="5 8" id="KW-1133">Transmembrane helix</keyword>
<dbReference type="EMBL" id="CP017812">
    <property type="protein sequence ID" value="AOZ73531.1"/>
    <property type="molecule type" value="Genomic_DNA"/>
</dbReference>
<dbReference type="Proteomes" id="UP000176288">
    <property type="component" value="Chromosome"/>
</dbReference>
<dbReference type="STRING" id="1912795.BK816_07600"/>
<keyword evidence="2" id="KW-0813">Transport</keyword>
<evidence type="ECO:0000256" key="5">
    <source>
        <dbReference type="ARBA" id="ARBA00022989"/>
    </source>
</evidence>
<evidence type="ECO:0000256" key="7">
    <source>
        <dbReference type="ARBA" id="ARBA00023136"/>
    </source>
</evidence>
<feature type="transmembrane region" description="Helical" evidence="8">
    <location>
        <begin position="88"/>
        <end position="112"/>
    </location>
</feature>
<feature type="transmembrane region" description="Helical" evidence="8">
    <location>
        <begin position="244"/>
        <end position="263"/>
    </location>
</feature>
<evidence type="ECO:0000313" key="10">
    <source>
        <dbReference type="Proteomes" id="UP000176288"/>
    </source>
</evidence>
<evidence type="ECO:0000256" key="4">
    <source>
        <dbReference type="ARBA" id="ARBA00022692"/>
    </source>
</evidence>